<dbReference type="PANTHER" id="PTHR34997:SF1">
    <property type="entry name" value="PEPTIDOGLYCAN-BINDING LYSIN DOMAIN"/>
    <property type="match status" value="1"/>
</dbReference>
<dbReference type="CDD" id="cd00118">
    <property type="entry name" value="LysM"/>
    <property type="match status" value="2"/>
</dbReference>
<feature type="domain" description="LysM" evidence="6">
    <location>
        <begin position="156"/>
        <end position="203"/>
    </location>
</feature>
<feature type="compositionally biased region" description="Low complexity" evidence="4">
    <location>
        <begin position="40"/>
        <end position="50"/>
    </location>
</feature>
<evidence type="ECO:0000256" key="2">
    <source>
        <dbReference type="ARBA" id="ARBA00023026"/>
    </source>
</evidence>
<dbReference type="EMBL" id="JAQQWI010000007">
    <property type="protein sequence ID" value="KAK8028480.1"/>
    <property type="molecule type" value="Genomic_DNA"/>
</dbReference>
<dbReference type="InterPro" id="IPR052210">
    <property type="entry name" value="LysM1-like"/>
</dbReference>
<gene>
    <name evidence="7" type="ORF">PG991_005536</name>
</gene>
<feature type="signal peptide" evidence="5">
    <location>
        <begin position="1"/>
        <end position="19"/>
    </location>
</feature>
<evidence type="ECO:0000256" key="4">
    <source>
        <dbReference type="SAM" id="MobiDB-lite"/>
    </source>
</evidence>
<dbReference type="InterPro" id="IPR018392">
    <property type="entry name" value="LysM"/>
</dbReference>
<evidence type="ECO:0000256" key="5">
    <source>
        <dbReference type="SAM" id="SignalP"/>
    </source>
</evidence>
<reference evidence="7 8" key="1">
    <citation type="submission" date="2023-01" db="EMBL/GenBank/DDBJ databases">
        <title>Analysis of 21 Apiospora genomes using comparative genomics revels a genus with tremendous synthesis potential of carbohydrate active enzymes and secondary metabolites.</title>
        <authorList>
            <person name="Sorensen T."/>
        </authorList>
    </citation>
    <scope>NUCLEOTIDE SEQUENCE [LARGE SCALE GENOMIC DNA]</scope>
    <source>
        <strain evidence="7 8">CBS 20057</strain>
    </source>
</reference>
<sequence length="209" mass="22368">MLPTSFLALFGLFAAQSAAASVKRFNRLAPRQPSIPAPEPTATTTPTPTESGNGIETPFPAQAGMVDYCNKFYYVELHDYCYAIAAEFNVTPAQLAEWNTDIGGEACTNLWAGYYICVGVLDNPNPNPDPTVTPTPLPPNPTPQPVQPGMVDDCNRWHLVGQGEACGAIAQEAGVTIDQLAEWNTGIGGRACYNMWAGFYLCTGVSSDD</sequence>
<dbReference type="SUPFAM" id="SSF54106">
    <property type="entry name" value="LysM domain"/>
    <property type="match status" value="2"/>
</dbReference>
<dbReference type="Gene3D" id="3.10.350.10">
    <property type="entry name" value="LysM domain"/>
    <property type="match status" value="2"/>
</dbReference>
<dbReference type="PROSITE" id="PS51782">
    <property type="entry name" value="LYSM"/>
    <property type="match status" value="2"/>
</dbReference>
<keyword evidence="8" id="KW-1185">Reference proteome</keyword>
<proteinExistence type="inferred from homology"/>
<dbReference type="Pfam" id="PF01476">
    <property type="entry name" value="LysM"/>
    <property type="match status" value="2"/>
</dbReference>
<comment type="caution">
    <text evidence="7">The sequence shown here is derived from an EMBL/GenBank/DDBJ whole genome shotgun (WGS) entry which is preliminary data.</text>
</comment>
<evidence type="ECO:0000313" key="8">
    <source>
        <dbReference type="Proteomes" id="UP001396898"/>
    </source>
</evidence>
<evidence type="ECO:0000313" key="7">
    <source>
        <dbReference type="EMBL" id="KAK8028480.1"/>
    </source>
</evidence>
<organism evidence="7 8">
    <name type="scientific">Apiospora marii</name>
    <dbReference type="NCBI Taxonomy" id="335849"/>
    <lineage>
        <taxon>Eukaryota</taxon>
        <taxon>Fungi</taxon>
        <taxon>Dikarya</taxon>
        <taxon>Ascomycota</taxon>
        <taxon>Pezizomycotina</taxon>
        <taxon>Sordariomycetes</taxon>
        <taxon>Xylariomycetidae</taxon>
        <taxon>Amphisphaeriales</taxon>
        <taxon>Apiosporaceae</taxon>
        <taxon>Apiospora</taxon>
    </lineage>
</organism>
<feature type="chain" id="PRO_5046655298" description="LysM domain-containing protein" evidence="5">
    <location>
        <begin position="20"/>
        <end position="209"/>
    </location>
</feature>
<accession>A0ABR1S9H8</accession>
<evidence type="ECO:0000256" key="1">
    <source>
        <dbReference type="ARBA" id="ARBA00022669"/>
    </source>
</evidence>
<evidence type="ECO:0000256" key="3">
    <source>
        <dbReference type="ARBA" id="ARBA00044955"/>
    </source>
</evidence>
<dbReference type="InterPro" id="IPR036779">
    <property type="entry name" value="LysM_dom_sf"/>
</dbReference>
<dbReference type="PANTHER" id="PTHR34997">
    <property type="entry name" value="AM15"/>
    <property type="match status" value="1"/>
</dbReference>
<keyword evidence="1" id="KW-0147">Chitin-binding</keyword>
<feature type="region of interest" description="Disordered" evidence="4">
    <location>
        <begin position="30"/>
        <end position="56"/>
    </location>
</feature>
<comment type="similarity">
    <text evidence="3">Belongs to the secreted LysM effector family.</text>
</comment>
<keyword evidence="2" id="KW-0843">Virulence</keyword>
<protein>
    <recommendedName>
        <fullName evidence="6">LysM domain-containing protein</fullName>
    </recommendedName>
</protein>
<dbReference type="Proteomes" id="UP001396898">
    <property type="component" value="Unassembled WGS sequence"/>
</dbReference>
<name>A0ABR1S9H8_9PEZI</name>
<evidence type="ECO:0000259" key="6">
    <source>
        <dbReference type="PROSITE" id="PS51782"/>
    </source>
</evidence>
<keyword evidence="5" id="KW-0732">Signal</keyword>
<dbReference type="SMART" id="SM00257">
    <property type="entry name" value="LysM"/>
    <property type="match status" value="2"/>
</dbReference>
<feature type="domain" description="LysM" evidence="6">
    <location>
        <begin position="71"/>
        <end position="118"/>
    </location>
</feature>